<comment type="caution">
    <text evidence="9">The sequence shown here is derived from an EMBL/GenBank/DDBJ whole genome shotgun (WGS) entry which is preliminary data.</text>
</comment>
<dbReference type="EMBL" id="LILD01000001">
    <property type="protein sequence ID" value="KOO39754.1"/>
    <property type="molecule type" value="Genomic_DNA"/>
</dbReference>
<dbReference type="InterPro" id="IPR020846">
    <property type="entry name" value="MFS_dom"/>
</dbReference>
<feature type="transmembrane region" description="Helical" evidence="7">
    <location>
        <begin position="302"/>
        <end position="320"/>
    </location>
</feature>
<keyword evidence="2" id="KW-0813">Transport</keyword>
<feature type="transmembrane region" description="Helical" evidence="7">
    <location>
        <begin position="133"/>
        <end position="154"/>
    </location>
</feature>
<evidence type="ECO:0000256" key="3">
    <source>
        <dbReference type="ARBA" id="ARBA00022475"/>
    </source>
</evidence>
<dbReference type="InterPro" id="IPR036259">
    <property type="entry name" value="MFS_trans_sf"/>
</dbReference>
<feature type="transmembrane region" description="Helical" evidence="7">
    <location>
        <begin position="12"/>
        <end position="34"/>
    </location>
</feature>
<keyword evidence="5 7" id="KW-1133">Transmembrane helix</keyword>
<dbReference type="RefSeq" id="WP_053431630.1">
    <property type="nucleotide sequence ID" value="NZ_CP040441.1"/>
</dbReference>
<feature type="transmembrane region" description="Helical" evidence="7">
    <location>
        <begin position="160"/>
        <end position="181"/>
    </location>
</feature>
<dbReference type="AlphaFoldDB" id="A0A0M0KLQ7"/>
<dbReference type="InterPro" id="IPR011701">
    <property type="entry name" value="MFS"/>
</dbReference>
<dbReference type="PROSITE" id="PS50850">
    <property type="entry name" value="MFS"/>
    <property type="match status" value="1"/>
</dbReference>
<feature type="transmembrane region" description="Helical" evidence="7">
    <location>
        <begin position="103"/>
        <end position="121"/>
    </location>
</feature>
<dbReference type="Pfam" id="PF07690">
    <property type="entry name" value="MFS_1"/>
    <property type="match status" value="1"/>
</dbReference>
<evidence type="ECO:0000256" key="2">
    <source>
        <dbReference type="ARBA" id="ARBA00022448"/>
    </source>
</evidence>
<keyword evidence="4 7" id="KW-0812">Transmembrane</keyword>
<evidence type="ECO:0000256" key="4">
    <source>
        <dbReference type="ARBA" id="ARBA00022692"/>
    </source>
</evidence>
<dbReference type="GO" id="GO:0022857">
    <property type="term" value="F:transmembrane transporter activity"/>
    <property type="evidence" value="ECO:0007669"/>
    <property type="project" value="InterPro"/>
</dbReference>
<protein>
    <submittedName>
        <fullName evidence="9">Multidrug transporter</fullName>
    </submittedName>
</protein>
<evidence type="ECO:0000256" key="7">
    <source>
        <dbReference type="SAM" id="Phobius"/>
    </source>
</evidence>
<feature type="transmembrane region" description="Helical" evidence="7">
    <location>
        <begin position="364"/>
        <end position="384"/>
    </location>
</feature>
<keyword evidence="6 7" id="KW-0472">Membrane</keyword>
<dbReference type="SUPFAM" id="SSF103473">
    <property type="entry name" value="MFS general substrate transporter"/>
    <property type="match status" value="1"/>
</dbReference>
<dbReference type="PRINTS" id="PR01035">
    <property type="entry name" value="TCRTETA"/>
</dbReference>
<evidence type="ECO:0000256" key="1">
    <source>
        <dbReference type="ARBA" id="ARBA00004651"/>
    </source>
</evidence>
<evidence type="ECO:0000259" key="8">
    <source>
        <dbReference type="PROSITE" id="PS50850"/>
    </source>
</evidence>
<feature type="transmembrane region" description="Helical" evidence="7">
    <location>
        <begin position="247"/>
        <end position="266"/>
    </location>
</feature>
<gene>
    <name evidence="9" type="ORF">AMD02_13525</name>
</gene>
<feature type="transmembrane region" description="Helical" evidence="7">
    <location>
        <begin position="40"/>
        <end position="62"/>
    </location>
</feature>
<feature type="transmembrane region" description="Helical" evidence="7">
    <location>
        <begin position="341"/>
        <end position="358"/>
    </location>
</feature>
<feature type="transmembrane region" description="Helical" evidence="7">
    <location>
        <begin position="278"/>
        <end position="296"/>
    </location>
</feature>
<name>A0A0M0KLQ7_ALKHA</name>
<dbReference type="CDD" id="cd17325">
    <property type="entry name" value="MFS_MdtG_SLC18_like"/>
    <property type="match status" value="1"/>
</dbReference>
<dbReference type="GeneID" id="87596797"/>
<dbReference type="InterPro" id="IPR001958">
    <property type="entry name" value="Tet-R_TetA/multi-R_MdtG-like"/>
</dbReference>
<proteinExistence type="predicted"/>
<dbReference type="PANTHER" id="PTHR43414:SF6">
    <property type="entry name" value="MULTIDRUG RESISTANCE PROTEIN MDTG"/>
    <property type="match status" value="1"/>
</dbReference>
<evidence type="ECO:0000256" key="6">
    <source>
        <dbReference type="ARBA" id="ARBA00023136"/>
    </source>
</evidence>
<organism evidence="9">
    <name type="scientific">Halalkalibacterium halodurans</name>
    <name type="common">Bacillus halodurans</name>
    <dbReference type="NCBI Taxonomy" id="86665"/>
    <lineage>
        <taxon>Bacteria</taxon>
        <taxon>Bacillati</taxon>
        <taxon>Bacillota</taxon>
        <taxon>Bacilli</taxon>
        <taxon>Bacillales</taxon>
        <taxon>Bacillaceae</taxon>
        <taxon>Halalkalibacterium (ex Joshi et al. 2022)</taxon>
    </lineage>
</organism>
<evidence type="ECO:0000313" key="9">
    <source>
        <dbReference type="EMBL" id="KOO39754.1"/>
    </source>
</evidence>
<dbReference type="PATRIC" id="fig|136160.3.peg.3150"/>
<feature type="transmembrane region" description="Helical" evidence="7">
    <location>
        <begin position="213"/>
        <end position="235"/>
    </location>
</feature>
<dbReference type="PANTHER" id="PTHR43414">
    <property type="entry name" value="MULTIDRUG RESISTANCE PROTEIN MDTG"/>
    <property type="match status" value="1"/>
</dbReference>
<feature type="transmembrane region" description="Helical" evidence="7">
    <location>
        <begin position="74"/>
        <end position="97"/>
    </location>
</feature>
<sequence length="399" mass="43602">MTRSERKPLLMLMVNMFVVMMGIGLVIPILPYYIEAFGASSVELGLLIAIFSFMQFLLAPFWGRLSDKVGRKPLIAVGMFGFAVAEFIFAFATQFWMLFVSRILAGAFGSAVMPAAMAYVSDRTSEEKRGHGMGLLGASMALGIVVGPGIGGWLAEFSLATPFLFAGFAASFAAIFSLLWLPESLPLEKRKTEVEPVNQFVQMWQAVRSPIGFLLFLVFGLSFGLANFQTIFGIFALHRFHYNPSEVGFIMVLTGIVGAIAQGSLVGRLTERYGEEKVVLGSLSLSGIGFLIMMLAFNYWTVIATTCLFFLGNSILRPAVQSFLSKMAEDQQGMIMGLNNSFLSLGNVVGALLAGLLFEWNMFLPYTVGAFVMFASLGATFRWLSKRASQGKHPEKSSP</sequence>
<keyword evidence="3" id="KW-1003">Cell membrane</keyword>
<dbReference type="Gene3D" id="1.20.1250.20">
    <property type="entry name" value="MFS general substrate transporter like domains"/>
    <property type="match status" value="1"/>
</dbReference>
<feature type="domain" description="Major facilitator superfamily (MFS) profile" evidence="8">
    <location>
        <begin position="8"/>
        <end position="387"/>
    </location>
</feature>
<accession>A0A0M0KLQ7</accession>
<reference evidence="9" key="1">
    <citation type="submission" date="2015-08" db="EMBL/GenBank/DDBJ databases">
        <title>Complete DNA Sequence of Pseudomonas syringae pv. actinidiae, the Causal Agent of Kiwifruit Canker Disease.</title>
        <authorList>
            <person name="Rikkerink E.H.A."/>
            <person name="Fineran P.C."/>
        </authorList>
    </citation>
    <scope>NUCLEOTIDE SEQUENCE</scope>
    <source>
        <strain evidence="9">DSM 13666</strain>
    </source>
</reference>
<evidence type="ECO:0000256" key="5">
    <source>
        <dbReference type="ARBA" id="ARBA00022989"/>
    </source>
</evidence>
<dbReference type="GO" id="GO:0005886">
    <property type="term" value="C:plasma membrane"/>
    <property type="evidence" value="ECO:0007669"/>
    <property type="project" value="UniProtKB-SubCell"/>
</dbReference>
<comment type="subcellular location">
    <subcellularLocation>
        <location evidence="1">Cell membrane</location>
        <topology evidence="1">Multi-pass membrane protein</topology>
    </subcellularLocation>
</comment>